<gene>
    <name evidence="2" type="ORF">NDO55_04380</name>
</gene>
<dbReference type="EMBL" id="JAMSHT010000001">
    <property type="protein sequence ID" value="MCM8557055.1"/>
    <property type="molecule type" value="Genomic_DNA"/>
</dbReference>
<dbReference type="AlphaFoldDB" id="A0A9X2EFK2"/>
<name>A0A9X2EFK2_9SPHN</name>
<keyword evidence="3" id="KW-1185">Reference proteome</keyword>
<keyword evidence="1" id="KW-0732">Signal</keyword>
<reference evidence="2" key="1">
    <citation type="submission" date="2022-06" db="EMBL/GenBank/DDBJ databases">
        <title>Sphingomicrobium sedimins sp. nov., a marine bacterium isolated from tidal flat.</title>
        <authorList>
            <person name="Kim C.-H."/>
            <person name="Yoo Y."/>
            <person name="Kim J.-J."/>
        </authorList>
    </citation>
    <scope>NUCLEOTIDE SEQUENCE</scope>
    <source>
        <strain evidence="2">GRR-S6-50</strain>
    </source>
</reference>
<organism evidence="2 3">
    <name type="scientific">Sphingomicrobium sediminis</name>
    <dbReference type="NCBI Taxonomy" id="2950949"/>
    <lineage>
        <taxon>Bacteria</taxon>
        <taxon>Pseudomonadati</taxon>
        <taxon>Pseudomonadota</taxon>
        <taxon>Alphaproteobacteria</taxon>
        <taxon>Sphingomonadales</taxon>
        <taxon>Sphingomonadaceae</taxon>
        <taxon>Sphingomicrobium</taxon>
    </lineage>
</organism>
<dbReference type="Proteomes" id="UP001155128">
    <property type="component" value="Unassembled WGS sequence"/>
</dbReference>
<sequence>MTIRFVAALLAASALPATPAQALDEATASIDVIYQGFDARSEAAFDEAIAIWERCLVSDVPITISATAIANGPAGFAYPNSIRNQDYLPVRDAWYPTALAGALAGRDVSADPDMAIYMKLDDRRYYGPLADLPEEKTDFVNVAVHEIAHGLGISSATFIPWQGDPIASIGMPNAYANFFDFPFEIHEQDGTPFVYDTFIRLGDGRSLMDFANPSIDLAFAIANPTVQFDGKNAIAANQGYPVGVSPTNVSHIPQFPRGAQPIMLPDSGTGAPQRNPDRILLGMLEDLGWTISEGCKARAS</sequence>
<comment type="caution">
    <text evidence="2">The sequence shown here is derived from an EMBL/GenBank/DDBJ whole genome shotgun (WGS) entry which is preliminary data.</text>
</comment>
<evidence type="ECO:0000256" key="1">
    <source>
        <dbReference type="SAM" id="SignalP"/>
    </source>
</evidence>
<accession>A0A9X2EFK2</accession>
<proteinExistence type="predicted"/>
<evidence type="ECO:0000313" key="3">
    <source>
        <dbReference type="Proteomes" id="UP001155128"/>
    </source>
</evidence>
<dbReference type="RefSeq" id="WP_252112785.1">
    <property type="nucleotide sequence ID" value="NZ_JAMSHT010000001.1"/>
</dbReference>
<evidence type="ECO:0000313" key="2">
    <source>
        <dbReference type="EMBL" id="MCM8557055.1"/>
    </source>
</evidence>
<protein>
    <submittedName>
        <fullName evidence="2">Uncharacterized protein</fullName>
    </submittedName>
</protein>
<feature type="chain" id="PRO_5040940632" evidence="1">
    <location>
        <begin position="23"/>
        <end position="300"/>
    </location>
</feature>
<feature type="signal peptide" evidence="1">
    <location>
        <begin position="1"/>
        <end position="22"/>
    </location>
</feature>